<evidence type="ECO:0000313" key="2">
    <source>
        <dbReference type="EMBL" id="KAG8055652.1"/>
    </source>
</evidence>
<proteinExistence type="predicted"/>
<keyword evidence="3" id="KW-1185">Reference proteome</keyword>
<evidence type="ECO:0000313" key="3">
    <source>
        <dbReference type="Proteomes" id="UP000729402"/>
    </source>
</evidence>
<feature type="region of interest" description="Disordered" evidence="1">
    <location>
        <begin position="215"/>
        <end position="234"/>
    </location>
</feature>
<protein>
    <submittedName>
        <fullName evidence="2">Uncharacterized protein</fullName>
    </submittedName>
</protein>
<reference evidence="2" key="1">
    <citation type="journal article" date="2021" name="bioRxiv">
        <title>Whole Genome Assembly and Annotation of Northern Wild Rice, Zizania palustris L., Supports a Whole Genome Duplication in the Zizania Genus.</title>
        <authorList>
            <person name="Haas M."/>
            <person name="Kono T."/>
            <person name="Macchietto M."/>
            <person name="Millas R."/>
            <person name="McGilp L."/>
            <person name="Shao M."/>
            <person name="Duquette J."/>
            <person name="Hirsch C.N."/>
            <person name="Kimball J."/>
        </authorList>
    </citation>
    <scope>NUCLEOTIDE SEQUENCE</scope>
    <source>
        <tissue evidence="2">Fresh leaf tissue</tissue>
    </source>
</reference>
<sequence length="234" mass="26363">MAAQILASPPPPNPPRALFSRESILRARSSPANQSSARASFPRRFLPHAAKPRSYGGTIGRGQQRYQEGRRRRRRMQAPRPSGPVRQAQRKRGDVLPQRHLMAMLGGQLPRVPDGQHHQVPGGVDLDLAGGGEMQGQGHPHPPMAALAGDDLDFISRMSYSSGHNPYSALEHTSNENSFVNAICNSIWRRQWQEETTRRRRSMGTTRCRIGRKKTIKRMKKRQEETAGRRRRDG</sequence>
<name>A0A8J5V2S4_ZIZPA</name>
<reference evidence="2" key="2">
    <citation type="submission" date="2021-02" db="EMBL/GenBank/DDBJ databases">
        <authorList>
            <person name="Kimball J.A."/>
            <person name="Haas M.W."/>
            <person name="Macchietto M."/>
            <person name="Kono T."/>
            <person name="Duquette J."/>
            <person name="Shao M."/>
        </authorList>
    </citation>
    <scope>NUCLEOTIDE SEQUENCE</scope>
    <source>
        <tissue evidence="2">Fresh leaf tissue</tissue>
    </source>
</reference>
<dbReference type="EMBL" id="JAAALK010000288">
    <property type="protein sequence ID" value="KAG8055652.1"/>
    <property type="molecule type" value="Genomic_DNA"/>
</dbReference>
<accession>A0A8J5V2S4</accession>
<feature type="compositionally biased region" description="Basic and acidic residues" evidence="1">
    <location>
        <begin position="222"/>
        <end position="234"/>
    </location>
</feature>
<gene>
    <name evidence="2" type="ORF">GUJ93_ZPchr0001g31955</name>
</gene>
<organism evidence="2 3">
    <name type="scientific">Zizania palustris</name>
    <name type="common">Northern wild rice</name>
    <dbReference type="NCBI Taxonomy" id="103762"/>
    <lineage>
        <taxon>Eukaryota</taxon>
        <taxon>Viridiplantae</taxon>
        <taxon>Streptophyta</taxon>
        <taxon>Embryophyta</taxon>
        <taxon>Tracheophyta</taxon>
        <taxon>Spermatophyta</taxon>
        <taxon>Magnoliopsida</taxon>
        <taxon>Liliopsida</taxon>
        <taxon>Poales</taxon>
        <taxon>Poaceae</taxon>
        <taxon>BOP clade</taxon>
        <taxon>Oryzoideae</taxon>
        <taxon>Oryzeae</taxon>
        <taxon>Zizaniinae</taxon>
        <taxon>Zizania</taxon>
    </lineage>
</organism>
<feature type="region of interest" description="Disordered" evidence="1">
    <location>
        <begin position="1"/>
        <end position="94"/>
    </location>
</feature>
<dbReference type="AlphaFoldDB" id="A0A8J5V2S4"/>
<evidence type="ECO:0000256" key="1">
    <source>
        <dbReference type="SAM" id="MobiDB-lite"/>
    </source>
</evidence>
<comment type="caution">
    <text evidence="2">The sequence shown here is derived from an EMBL/GenBank/DDBJ whole genome shotgun (WGS) entry which is preliminary data.</text>
</comment>
<dbReference type="Proteomes" id="UP000729402">
    <property type="component" value="Unassembled WGS sequence"/>
</dbReference>